<dbReference type="PATRIC" id="fig|717774.3.peg.984"/>
<sequence length="239" mass="26146" precursor="true">MNRRQALVTGLGVAASLGMTNIAFSSDLSEIGGSVEELTRLTSAQLSSLVLAARDVSTVRFDGAQVTLPMKAMVARRYNANLYIKYELESVIRVFDANGYPLNTISLPDSLQVKDFAIDSYGNVFVLSSGKHEITWLDSQGNIVSTIGHFGWQLPAELNGPKSITIDEYNQIHVLNSGTRSIKVFTTSGSFVNEYGQSRWLPERRLGSLDGYAKIYVTEGPSGDKTWLFSTDGEFIAST</sequence>
<dbReference type="SUPFAM" id="SSF101898">
    <property type="entry name" value="NHL repeat"/>
    <property type="match status" value="1"/>
</dbReference>
<dbReference type="STRING" id="717774.Marme_0942"/>
<keyword evidence="2" id="KW-1185">Reference proteome</keyword>
<dbReference type="InterPro" id="IPR011042">
    <property type="entry name" value="6-blade_b-propeller_TolB-like"/>
</dbReference>
<accession>F2K3W8</accession>
<proteinExistence type="predicted"/>
<dbReference type="RefSeq" id="WP_013660122.1">
    <property type="nucleotide sequence ID" value="NC_015276.1"/>
</dbReference>
<dbReference type="Gene3D" id="2.120.10.30">
    <property type="entry name" value="TolB, C-terminal domain"/>
    <property type="match status" value="1"/>
</dbReference>
<evidence type="ECO:0000313" key="2">
    <source>
        <dbReference type="Proteomes" id="UP000001062"/>
    </source>
</evidence>
<dbReference type="Proteomes" id="UP000001062">
    <property type="component" value="Chromosome"/>
</dbReference>
<evidence type="ECO:0000313" key="1">
    <source>
        <dbReference type="EMBL" id="ADZ90217.1"/>
    </source>
</evidence>
<name>F2K3W8_MARM1</name>
<reference evidence="1 2" key="1">
    <citation type="journal article" date="2012" name="Stand. Genomic Sci.">
        <title>Complete genome sequence of the melanogenic marine bacterium Marinomonas mediterranea type strain (MMB-1(T)).</title>
        <authorList>
            <person name="Lucas-Elio P."/>
            <person name="Goodwin L."/>
            <person name="Woyke T."/>
            <person name="Pitluck S."/>
            <person name="Nolan M."/>
            <person name="Kyrpides N.C."/>
            <person name="Detter J.C."/>
            <person name="Copeland A."/>
            <person name="Teshima H."/>
            <person name="Bruce D."/>
            <person name="Detter C."/>
            <person name="Tapia R."/>
            <person name="Han S."/>
            <person name="Land M.L."/>
            <person name="Ivanova N."/>
            <person name="Mikhailova N."/>
            <person name="Johnston A.W."/>
            <person name="Sanchez-Amat A."/>
        </authorList>
    </citation>
    <scope>NUCLEOTIDE SEQUENCE [LARGE SCALE GENOMIC DNA]</scope>
    <source>
        <strain evidence="2">ATCC 700492 / JCM 21426 / NBRC 103028 / MMB-1</strain>
    </source>
</reference>
<dbReference type="HOGENOM" id="CLU_1159979_0_0_6"/>
<dbReference type="KEGG" id="mme:Marme_0942"/>
<organism evidence="1 2">
    <name type="scientific">Marinomonas mediterranea (strain ATCC 700492 / JCM 21426 / NBRC 103028 / MMB-1)</name>
    <dbReference type="NCBI Taxonomy" id="717774"/>
    <lineage>
        <taxon>Bacteria</taxon>
        <taxon>Pseudomonadati</taxon>
        <taxon>Pseudomonadota</taxon>
        <taxon>Gammaproteobacteria</taxon>
        <taxon>Oceanospirillales</taxon>
        <taxon>Oceanospirillaceae</taxon>
        <taxon>Marinomonas</taxon>
    </lineage>
</organism>
<dbReference type="eggNOG" id="COG3391">
    <property type="taxonomic scope" value="Bacteria"/>
</dbReference>
<gene>
    <name evidence="1" type="ordered locus">Marme_0942</name>
</gene>
<dbReference type="EMBL" id="CP002583">
    <property type="protein sequence ID" value="ADZ90217.1"/>
    <property type="molecule type" value="Genomic_DNA"/>
</dbReference>
<evidence type="ECO:0008006" key="3">
    <source>
        <dbReference type="Google" id="ProtNLM"/>
    </source>
</evidence>
<dbReference type="AlphaFoldDB" id="F2K3W8"/>
<protein>
    <recommendedName>
        <fullName evidence="3">NHL repeat containing protein</fullName>
    </recommendedName>
</protein>